<keyword evidence="1 5" id="KW-0808">Transferase</keyword>
<evidence type="ECO:0000313" key="6">
    <source>
        <dbReference type="Proteomes" id="UP000254924"/>
    </source>
</evidence>
<organism evidence="5 6">
    <name type="scientific">Streptococcus hyointestinalis</name>
    <dbReference type="NCBI Taxonomy" id="1337"/>
    <lineage>
        <taxon>Bacteria</taxon>
        <taxon>Bacillati</taxon>
        <taxon>Bacillota</taxon>
        <taxon>Bacilli</taxon>
        <taxon>Lactobacillales</taxon>
        <taxon>Streptococcaceae</taxon>
        <taxon>Streptococcus</taxon>
    </lineage>
</organism>
<dbReference type="SUPFAM" id="SSF55729">
    <property type="entry name" value="Acyl-CoA N-acyltransferases (Nat)"/>
    <property type="match status" value="1"/>
</dbReference>
<gene>
    <name evidence="5" type="primary">rimL</name>
    <name evidence="5" type="ORF">NCTC12224_01909</name>
</gene>
<dbReference type="InterPro" id="IPR051531">
    <property type="entry name" value="N-acetyltransferase"/>
</dbReference>
<dbReference type="AlphaFoldDB" id="A0A380KEC8"/>
<dbReference type="OrthoDB" id="9798081at2"/>
<dbReference type="EC" id="2.3.1.-" evidence="5"/>
<dbReference type="EMBL" id="UHFN01000007">
    <property type="protein sequence ID" value="SUN62486.1"/>
    <property type="molecule type" value="Genomic_DNA"/>
</dbReference>
<keyword evidence="2 5" id="KW-0012">Acyltransferase</keyword>
<evidence type="ECO:0000256" key="1">
    <source>
        <dbReference type="ARBA" id="ARBA00022679"/>
    </source>
</evidence>
<evidence type="ECO:0000313" key="5">
    <source>
        <dbReference type="EMBL" id="SUN62486.1"/>
    </source>
</evidence>
<dbReference type="InterPro" id="IPR000182">
    <property type="entry name" value="GNAT_dom"/>
</dbReference>
<keyword evidence="6" id="KW-1185">Reference proteome</keyword>
<dbReference type="Gene3D" id="3.40.630.30">
    <property type="match status" value="1"/>
</dbReference>
<accession>A0A380KEC8</accession>
<dbReference type="PANTHER" id="PTHR43792">
    <property type="entry name" value="GNAT FAMILY, PUTATIVE (AFU_ORTHOLOGUE AFUA_3G00765)-RELATED-RELATED"/>
    <property type="match status" value="1"/>
</dbReference>
<dbReference type="GO" id="GO:0005737">
    <property type="term" value="C:cytoplasm"/>
    <property type="evidence" value="ECO:0007669"/>
    <property type="project" value="TreeGrafter"/>
</dbReference>
<name>A0A380KEC8_9STRE</name>
<evidence type="ECO:0000256" key="2">
    <source>
        <dbReference type="ARBA" id="ARBA00023315"/>
    </source>
</evidence>
<dbReference type="Proteomes" id="UP000254924">
    <property type="component" value="Unassembled WGS sequence"/>
</dbReference>
<protein>
    <submittedName>
        <fullName evidence="5">GNAT family acetyltransferase</fullName>
        <ecNumber evidence="5">2.3.1.-</ecNumber>
    </submittedName>
</protein>
<dbReference type="Pfam" id="PF13302">
    <property type="entry name" value="Acetyltransf_3"/>
    <property type="match status" value="1"/>
</dbReference>
<comment type="similarity">
    <text evidence="3">Belongs to the acetyltransferase family. RimJ subfamily.</text>
</comment>
<reference evidence="5 6" key="1">
    <citation type="submission" date="2018-06" db="EMBL/GenBank/DDBJ databases">
        <authorList>
            <consortium name="Pathogen Informatics"/>
            <person name="Doyle S."/>
        </authorList>
    </citation>
    <scope>NUCLEOTIDE SEQUENCE [LARGE SCALE GENOMIC DNA]</scope>
    <source>
        <strain evidence="5 6">NCTC12224</strain>
    </source>
</reference>
<sequence length="184" mass="22108">MNIWTRLAQFATFETERLILRPFAFTDERDFWEITKRPSNLRFIFPSPKTKEESTAMMVEQFMRSPLGVWAIELKDRQQMIGAIRFEKLDYHEGTCEIGYFLKESEWGCGYMTEALKNLVFLAFYELKLRYLTIVTHEENKASQRVAQKAGFTFLRDYKGSDRYTHQMRSYTEYGLSRKDYRYE</sequence>
<dbReference type="GO" id="GO:0008999">
    <property type="term" value="F:protein-N-terminal-alanine acetyltransferase activity"/>
    <property type="evidence" value="ECO:0007669"/>
    <property type="project" value="TreeGrafter"/>
</dbReference>
<proteinExistence type="inferred from homology"/>
<dbReference type="InterPro" id="IPR016181">
    <property type="entry name" value="Acyl_CoA_acyltransferase"/>
</dbReference>
<dbReference type="PROSITE" id="PS51186">
    <property type="entry name" value="GNAT"/>
    <property type="match status" value="1"/>
</dbReference>
<evidence type="ECO:0000259" key="4">
    <source>
        <dbReference type="PROSITE" id="PS51186"/>
    </source>
</evidence>
<evidence type="ECO:0000256" key="3">
    <source>
        <dbReference type="ARBA" id="ARBA00038502"/>
    </source>
</evidence>
<feature type="domain" description="N-acetyltransferase" evidence="4">
    <location>
        <begin position="18"/>
        <end position="169"/>
    </location>
</feature>
<dbReference type="PANTHER" id="PTHR43792:SF8">
    <property type="entry name" value="[RIBOSOMAL PROTEIN US5]-ALANINE N-ACETYLTRANSFERASE"/>
    <property type="match status" value="1"/>
</dbReference>